<protein>
    <submittedName>
        <fullName evidence="2">Uncharacterized protein</fullName>
    </submittedName>
</protein>
<dbReference type="EMBL" id="AGNL01025701">
    <property type="protein sequence ID" value="EJK58277.1"/>
    <property type="molecule type" value="Genomic_DNA"/>
</dbReference>
<evidence type="ECO:0000313" key="3">
    <source>
        <dbReference type="Proteomes" id="UP000266841"/>
    </source>
</evidence>
<proteinExistence type="predicted"/>
<accession>K0SIF3</accession>
<name>K0SIF3_THAOC</name>
<sequence length="128" mass="13786">MRQRTRDPKASATISGNRGLVRGVFVDGLLRHPYAVESSLSYNMIEQTTRAEATSGPDGDDNGPGSEPPPLRNTPGQASVDRDAPLDLPVLFFSKEEKGTECFAPLLVRQRAGVQRNESFGVMELGAG</sequence>
<reference evidence="2 3" key="1">
    <citation type="journal article" date="2012" name="Genome Biol.">
        <title>Genome and low-iron response of an oceanic diatom adapted to chronic iron limitation.</title>
        <authorList>
            <person name="Lommer M."/>
            <person name="Specht M."/>
            <person name="Roy A.S."/>
            <person name="Kraemer L."/>
            <person name="Andreson R."/>
            <person name="Gutowska M.A."/>
            <person name="Wolf J."/>
            <person name="Bergner S.V."/>
            <person name="Schilhabel M.B."/>
            <person name="Klostermeier U.C."/>
            <person name="Beiko R.G."/>
            <person name="Rosenstiel P."/>
            <person name="Hippler M."/>
            <person name="Laroche J."/>
        </authorList>
    </citation>
    <scope>NUCLEOTIDE SEQUENCE [LARGE SCALE GENOMIC DNA]</scope>
    <source>
        <strain evidence="2 3">CCMP1005</strain>
    </source>
</reference>
<feature type="region of interest" description="Disordered" evidence="1">
    <location>
        <begin position="46"/>
        <end position="83"/>
    </location>
</feature>
<evidence type="ECO:0000313" key="2">
    <source>
        <dbReference type="EMBL" id="EJK58277.1"/>
    </source>
</evidence>
<dbReference type="AlphaFoldDB" id="K0SIF3"/>
<organism evidence="2 3">
    <name type="scientific">Thalassiosira oceanica</name>
    <name type="common">Marine diatom</name>
    <dbReference type="NCBI Taxonomy" id="159749"/>
    <lineage>
        <taxon>Eukaryota</taxon>
        <taxon>Sar</taxon>
        <taxon>Stramenopiles</taxon>
        <taxon>Ochrophyta</taxon>
        <taxon>Bacillariophyta</taxon>
        <taxon>Coscinodiscophyceae</taxon>
        <taxon>Thalassiosirophycidae</taxon>
        <taxon>Thalassiosirales</taxon>
        <taxon>Thalassiosiraceae</taxon>
        <taxon>Thalassiosira</taxon>
    </lineage>
</organism>
<gene>
    <name evidence="2" type="ORF">THAOC_21617</name>
</gene>
<comment type="caution">
    <text evidence="2">The sequence shown here is derived from an EMBL/GenBank/DDBJ whole genome shotgun (WGS) entry which is preliminary data.</text>
</comment>
<keyword evidence="3" id="KW-1185">Reference proteome</keyword>
<evidence type="ECO:0000256" key="1">
    <source>
        <dbReference type="SAM" id="MobiDB-lite"/>
    </source>
</evidence>
<dbReference type="Proteomes" id="UP000266841">
    <property type="component" value="Unassembled WGS sequence"/>
</dbReference>